<organism evidence="2 3">
    <name type="scientific">Nonomuraea jabiensis</name>
    <dbReference type="NCBI Taxonomy" id="882448"/>
    <lineage>
        <taxon>Bacteria</taxon>
        <taxon>Bacillati</taxon>
        <taxon>Actinomycetota</taxon>
        <taxon>Actinomycetes</taxon>
        <taxon>Streptosporangiales</taxon>
        <taxon>Streptosporangiaceae</taxon>
        <taxon>Nonomuraea</taxon>
    </lineage>
</organism>
<keyword evidence="1" id="KW-0732">Signal</keyword>
<dbReference type="SUPFAM" id="SSF56300">
    <property type="entry name" value="Metallo-dependent phosphatases"/>
    <property type="match status" value="1"/>
</dbReference>
<accession>A0A7W9LD76</accession>
<name>A0A7W9LD76_9ACTN</name>
<dbReference type="InterPro" id="IPR013320">
    <property type="entry name" value="ConA-like_dom_sf"/>
</dbReference>
<gene>
    <name evidence="2" type="ORF">HD596_006064</name>
</gene>
<feature type="signal peptide" evidence="1">
    <location>
        <begin position="1"/>
        <end position="32"/>
    </location>
</feature>
<comment type="caution">
    <text evidence="2">The sequence shown here is derived from an EMBL/GenBank/DDBJ whole genome shotgun (WGS) entry which is preliminary data.</text>
</comment>
<dbReference type="InterPro" id="IPR029052">
    <property type="entry name" value="Metallo-depent_PP-like"/>
</dbReference>
<feature type="chain" id="PRO_5030551184" description="Tat pathway signal sequence domain protein" evidence="1">
    <location>
        <begin position="33"/>
        <end position="615"/>
    </location>
</feature>
<dbReference type="Proteomes" id="UP000579153">
    <property type="component" value="Unassembled WGS sequence"/>
</dbReference>
<keyword evidence="3" id="KW-1185">Reference proteome</keyword>
<reference evidence="2 3" key="1">
    <citation type="submission" date="2020-08" db="EMBL/GenBank/DDBJ databases">
        <title>Sequencing the genomes of 1000 actinobacteria strains.</title>
        <authorList>
            <person name="Klenk H.-P."/>
        </authorList>
    </citation>
    <scope>NUCLEOTIDE SEQUENCE [LARGE SCALE GENOMIC DNA]</scope>
    <source>
        <strain evidence="2 3">DSM 45507</strain>
    </source>
</reference>
<dbReference type="Gene3D" id="3.60.21.10">
    <property type="match status" value="1"/>
</dbReference>
<dbReference type="RefSeq" id="WP_185072642.1">
    <property type="nucleotide sequence ID" value="NZ_JACHMB010000001.1"/>
</dbReference>
<dbReference type="PANTHER" id="PTHR43143">
    <property type="entry name" value="METALLOPHOSPHOESTERASE, CALCINEURIN SUPERFAMILY"/>
    <property type="match status" value="1"/>
</dbReference>
<dbReference type="InterPro" id="IPR051918">
    <property type="entry name" value="STPP_CPPED1"/>
</dbReference>
<dbReference type="InterPro" id="IPR006311">
    <property type="entry name" value="TAT_signal"/>
</dbReference>
<dbReference type="AlphaFoldDB" id="A0A7W9LD76"/>
<dbReference type="PROSITE" id="PS51318">
    <property type="entry name" value="TAT"/>
    <property type="match status" value="1"/>
</dbReference>
<dbReference type="Gene3D" id="2.60.120.200">
    <property type="match status" value="1"/>
</dbReference>
<evidence type="ECO:0000313" key="3">
    <source>
        <dbReference type="Proteomes" id="UP000579153"/>
    </source>
</evidence>
<dbReference type="Pfam" id="PF13385">
    <property type="entry name" value="Laminin_G_3"/>
    <property type="match status" value="1"/>
</dbReference>
<protein>
    <recommendedName>
        <fullName evidence="4">Tat pathway signal sequence domain protein</fullName>
    </recommendedName>
</protein>
<sequence length="615" mass="67030">MPHPSLGRRALLQAAIAAPAAGTLIGAAPAQAATGGGRFDRGNPRFTIGVLPDTQYLFDEDRSDPAPVRQTFRFLAGERESRNIAFMTHLGDVTEHGTEEELGLASDAFKSLDGRLSYSVLAGNHDVNSGTDDQRGDTAYLKAFGPSRYARMSTFRGASPDGYNSYHVLDAGGRKWLVLALDWRISDMGLQWAQGVIDANRTLPAILTTHDLAWAGDDGVAALSQYGQRLWDGLIKRNDQIFLTLNGHYWPPGRTVLKNDAGHDVHVHIANYQDRYYGGAGMIRLYAFDLVRNVIDVETLSPWLLARDPDERTPLEAEHLELTGPVDRFSIEIDFDERFAGFAPRPTPPSRPAKAVMPKGTVAYWRFDAEGLAAAGTDGGIVPAGAVARDLTGGGNDLTMELLHASAPETLRWSAEHHEGQPAHASLRFDGGKNPDRGAVLRSAANAPINAMKFESGYTIEAFVKLPEPFEGEHAWMGILSWEGRSGDAGKSSGWSPDEPTCSLNLSPERFLQYVVYPTDRDADPTSWSHALPVGRWLHVAVVNDARRTVVYVDGSRIARNPSQPSKGISTLGRPFAIGGTQFALAYGQGYYGWIGDVRIVGRALKPREFLTPFA</sequence>
<dbReference type="SUPFAM" id="SSF49899">
    <property type="entry name" value="Concanavalin A-like lectins/glucanases"/>
    <property type="match status" value="1"/>
</dbReference>
<dbReference type="PANTHER" id="PTHR43143:SF5">
    <property type="entry name" value="SECRETED PROTEIN"/>
    <property type="match status" value="1"/>
</dbReference>
<proteinExistence type="predicted"/>
<evidence type="ECO:0000256" key="1">
    <source>
        <dbReference type="SAM" id="SignalP"/>
    </source>
</evidence>
<evidence type="ECO:0008006" key="4">
    <source>
        <dbReference type="Google" id="ProtNLM"/>
    </source>
</evidence>
<evidence type="ECO:0000313" key="2">
    <source>
        <dbReference type="EMBL" id="MBB5779308.1"/>
    </source>
</evidence>
<dbReference type="EMBL" id="JACHMB010000001">
    <property type="protein sequence ID" value="MBB5779308.1"/>
    <property type="molecule type" value="Genomic_DNA"/>
</dbReference>